<feature type="transmembrane region" description="Helical" evidence="1">
    <location>
        <begin position="72"/>
        <end position="91"/>
    </location>
</feature>
<organism evidence="3 4">
    <name type="scientific">Acetobacter orleanensis</name>
    <dbReference type="NCBI Taxonomy" id="104099"/>
    <lineage>
        <taxon>Bacteria</taxon>
        <taxon>Pseudomonadati</taxon>
        <taxon>Pseudomonadota</taxon>
        <taxon>Alphaproteobacteria</taxon>
        <taxon>Acetobacterales</taxon>
        <taxon>Acetobacteraceae</taxon>
        <taxon>Acetobacter</taxon>
    </lineage>
</organism>
<dbReference type="Pfam" id="PF18186">
    <property type="entry name" value="SLATT_4"/>
    <property type="match status" value="1"/>
</dbReference>
<feature type="domain" description="SMODS and SLOG-associating 2TM effector" evidence="2">
    <location>
        <begin position="30"/>
        <end position="171"/>
    </location>
</feature>
<name>A0A4Y3TPK9_9PROT</name>
<dbReference type="RefSeq" id="WP_048836946.1">
    <property type="nucleotide sequence ID" value="NZ_BJMU01000016.1"/>
</dbReference>
<keyword evidence="4" id="KW-1185">Reference proteome</keyword>
<dbReference type="InterPro" id="IPR040811">
    <property type="entry name" value="SLATT_4"/>
</dbReference>
<dbReference type="Proteomes" id="UP000317617">
    <property type="component" value="Unassembled WGS sequence"/>
</dbReference>
<comment type="caution">
    <text evidence="3">The sequence shown here is derived from an EMBL/GenBank/DDBJ whole genome shotgun (WGS) entry which is preliminary data.</text>
</comment>
<keyword evidence="1" id="KW-1133">Transmembrane helix</keyword>
<gene>
    <name evidence="3" type="ORF">AOR01nite_21950</name>
</gene>
<proteinExistence type="predicted"/>
<dbReference type="NCBIfam" id="NF033632">
    <property type="entry name" value="SLATT_4"/>
    <property type="match status" value="1"/>
</dbReference>
<protein>
    <recommendedName>
        <fullName evidence="2">SMODS and SLOG-associating 2TM effector domain-containing protein</fullName>
    </recommendedName>
</protein>
<reference evidence="3 4" key="1">
    <citation type="submission" date="2019-06" db="EMBL/GenBank/DDBJ databases">
        <title>Whole genome shotgun sequence of Acetobacter orleanensis NBRC 13752.</title>
        <authorList>
            <person name="Hosoyama A."/>
            <person name="Uohara A."/>
            <person name="Ohji S."/>
            <person name="Ichikawa N."/>
        </authorList>
    </citation>
    <scope>NUCLEOTIDE SEQUENCE [LARGE SCALE GENOMIC DNA]</scope>
    <source>
        <strain evidence="3 4">NBRC 13752</strain>
    </source>
</reference>
<accession>A0A4Y3TPK9</accession>
<dbReference type="AlphaFoldDB" id="A0A4Y3TPK9"/>
<evidence type="ECO:0000259" key="2">
    <source>
        <dbReference type="Pfam" id="PF18186"/>
    </source>
</evidence>
<keyword evidence="1" id="KW-0812">Transmembrane</keyword>
<dbReference type="EMBL" id="BJMU01000016">
    <property type="protein sequence ID" value="GEB83718.1"/>
    <property type="molecule type" value="Genomic_DNA"/>
</dbReference>
<evidence type="ECO:0000256" key="1">
    <source>
        <dbReference type="SAM" id="Phobius"/>
    </source>
</evidence>
<feature type="transmembrane region" description="Helical" evidence="1">
    <location>
        <begin position="48"/>
        <end position="66"/>
    </location>
</feature>
<sequence length="186" mass="20197">MNEMLNGVPEPGTARTGMLEEAQRLAVDAMYTERGHYQAACQWRKCHYWLNGPAAILAAIAGGTFIAKVSSWVPPLLAFVAALFSALSTFLKPDVLASEHQAAGVRFATIRKKLRMFIAARLHLGGVTDEMLLSELDKLRQEYAETQASSRPIPAYAYALAKQGIQAGEASYKQDEISAAVGSIQP</sequence>
<evidence type="ECO:0000313" key="3">
    <source>
        <dbReference type="EMBL" id="GEB83718.1"/>
    </source>
</evidence>
<evidence type="ECO:0000313" key="4">
    <source>
        <dbReference type="Proteomes" id="UP000317617"/>
    </source>
</evidence>
<keyword evidence="1" id="KW-0472">Membrane</keyword>